<protein>
    <recommendedName>
        <fullName evidence="3">Chlorophyllase</fullName>
    </recommendedName>
</protein>
<dbReference type="SUPFAM" id="SSF53474">
    <property type="entry name" value="alpha/beta-Hydrolases"/>
    <property type="match status" value="1"/>
</dbReference>
<dbReference type="Pfam" id="PF07224">
    <property type="entry name" value="Chlorophyllase"/>
    <property type="match status" value="1"/>
</dbReference>
<dbReference type="EMBL" id="QGMJ01000686">
    <property type="protein sequence ID" value="TVY34154.1"/>
    <property type="molecule type" value="Genomic_DNA"/>
</dbReference>
<dbReference type="OrthoDB" id="2363873at2759"/>
<accession>A0A8H8RGM4</accession>
<evidence type="ECO:0000313" key="2">
    <source>
        <dbReference type="Proteomes" id="UP000462212"/>
    </source>
</evidence>
<dbReference type="InterPro" id="IPR017395">
    <property type="entry name" value="Chlorophyllase-like"/>
</dbReference>
<dbReference type="InterPro" id="IPR029058">
    <property type="entry name" value="AB_hydrolase_fold"/>
</dbReference>
<keyword evidence="2" id="KW-1185">Reference proteome</keyword>
<dbReference type="PANTHER" id="PTHR33428:SF14">
    <property type="entry name" value="CARBOXYLESTERASE TYPE B DOMAIN-CONTAINING PROTEIN"/>
    <property type="match status" value="1"/>
</dbReference>
<evidence type="ECO:0008006" key="3">
    <source>
        <dbReference type="Google" id="ProtNLM"/>
    </source>
</evidence>
<dbReference type="PANTHER" id="PTHR33428">
    <property type="entry name" value="CHLOROPHYLLASE-2, CHLOROPLASTIC"/>
    <property type="match status" value="1"/>
</dbReference>
<name>A0A8H8RGM4_9HELO</name>
<proteinExistence type="predicted"/>
<comment type="caution">
    <text evidence="1">The sequence shown here is derived from an EMBL/GenBank/DDBJ whole genome shotgun (WGS) entry which is preliminary data.</text>
</comment>
<organism evidence="1 2">
    <name type="scientific">Lachnellula subtilissima</name>
    <dbReference type="NCBI Taxonomy" id="602034"/>
    <lineage>
        <taxon>Eukaryota</taxon>
        <taxon>Fungi</taxon>
        <taxon>Dikarya</taxon>
        <taxon>Ascomycota</taxon>
        <taxon>Pezizomycotina</taxon>
        <taxon>Leotiomycetes</taxon>
        <taxon>Helotiales</taxon>
        <taxon>Lachnaceae</taxon>
        <taxon>Lachnellula</taxon>
    </lineage>
</organism>
<gene>
    <name evidence="1" type="ORF">LSUB1_G007132</name>
</gene>
<dbReference type="AlphaFoldDB" id="A0A8H8RGM4"/>
<evidence type="ECO:0000313" key="1">
    <source>
        <dbReference type="EMBL" id="TVY34154.1"/>
    </source>
</evidence>
<reference evidence="1 2" key="1">
    <citation type="submission" date="2018-05" db="EMBL/GenBank/DDBJ databases">
        <title>Genome sequencing and assembly of the regulated plant pathogen Lachnellula willkommii and related sister species for the development of diagnostic species identification markers.</title>
        <authorList>
            <person name="Giroux E."/>
            <person name="Bilodeau G."/>
        </authorList>
    </citation>
    <scope>NUCLEOTIDE SEQUENCE [LARGE SCALE GENOMIC DNA]</scope>
    <source>
        <strain evidence="1 2">CBS 197.66</strain>
    </source>
</reference>
<dbReference type="Proteomes" id="UP000462212">
    <property type="component" value="Unassembled WGS sequence"/>
</dbReference>
<sequence length="332" mass="35216">MEDHALIGAAKSIPTSPATPILSIQPLTIAAPSRPGSIPLTLKVSAPTIGTTLPIILLSHGHGTSNNLSSLHGYGPLADFWAAHGFVVIQPTHLFSKTLSLDPTAYPEAPLFWRSRVQDMSLIIDNLDAIETSFPAIKGRLNRSKIAVAGHSLGSHTAGMLLGARLIDPVDGQVVNLKDPRISAGILLTPIGNGADGKDLSVFANEHMPVFRNPSFAEMTTPTLVVVGDVDVSPHLTTRGADWHEDPYRLSEGPKSMLTVFGAGHLLSGVSGYDSAETFQHDTESPERVALVQRLTCAYLRSELDLSDGAWSEACAALSLDEAKGLGKVESK</sequence>
<dbReference type="Gene3D" id="3.40.50.1820">
    <property type="entry name" value="alpha/beta hydrolase"/>
    <property type="match status" value="1"/>
</dbReference>